<dbReference type="EMBL" id="CP063845">
    <property type="protein sequence ID" value="UFP93433.1"/>
    <property type="molecule type" value="Genomic_DNA"/>
</dbReference>
<dbReference type="Proteomes" id="UP001054846">
    <property type="component" value="Chromosome"/>
</dbReference>
<evidence type="ECO:0000313" key="2">
    <source>
        <dbReference type="EMBL" id="UFP93433.1"/>
    </source>
</evidence>
<protein>
    <submittedName>
        <fullName evidence="2">FAD-dependent oxidoreductase</fullName>
    </submittedName>
</protein>
<dbReference type="PANTHER" id="PTHR42716:SF1">
    <property type="entry name" value="SLL0471 PROTEIN"/>
    <property type="match status" value="1"/>
</dbReference>
<evidence type="ECO:0000313" key="3">
    <source>
        <dbReference type="Proteomes" id="UP001054846"/>
    </source>
</evidence>
<dbReference type="InterPro" id="IPR036188">
    <property type="entry name" value="FAD/NAD-bd_sf"/>
</dbReference>
<feature type="chain" id="PRO_5045582244" evidence="1">
    <location>
        <begin position="27"/>
        <end position="629"/>
    </location>
</feature>
<dbReference type="PANTHER" id="PTHR42716">
    <property type="entry name" value="L-ASPARTATE OXIDASE"/>
    <property type="match status" value="1"/>
</dbReference>
<name>A0ABY3PID0_9CYAN</name>
<keyword evidence="1" id="KW-0732">Signal</keyword>
<dbReference type="SUPFAM" id="SSF51905">
    <property type="entry name" value="FAD/NAD(P)-binding domain"/>
    <property type="match status" value="1"/>
</dbReference>
<dbReference type="RefSeq" id="WP_230840437.1">
    <property type="nucleotide sequence ID" value="NZ_CP063845.1"/>
</dbReference>
<reference evidence="2 3" key="1">
    <citation type="journal article" date="2021" name="Genome Biol. Evol.">
        <title>Complete Genome Sequencing of a Novel Gloeobacter Species from a Waterfall Cave in Mexico.</title>
        <authorList>
            <person name="Saw J.H."/>
            <person name="Cardona T."/>
            <person name="Montejano G."/>
        </authorList>
    </citation>
    <scope>NUCLEOTIDE SEQUENCE [LARGE SCALE GENOMIC DNA]</scope>
    <source>
        <strain evidence="2">MG652769</strain>
    </source>
</reference>
<gene>
    <name evidence="2" type="ORF">ISF26_16750</name>
</gene>
<evidence type="ECO:0000256" key="1">
    <source>
        <dbReference type="SAM" id="SignalP"/>
    </source>
</evidence>
<accession>A0ABY3PID0</accession>
<feature type="signal peptide" evidence="1">
    <location>
        <begin position="1"/>
        <end position="26"/>
    </location>
</feature>
<organism evidence="2 3">
    <name type="scientific">Gloeobacter morelensis MG652769</name>
    <dbReference type="NCBI Taxonomy" id="2781736"/>
    <lineage>
        <taxon>Bacteria</taxon>
        <taxon>Bacillati</taxon>
        <taxon>Cyanobacteriota</taxon>
        <taxon>Cyanophyceae</taxon>
        <taxon>Gloeobacterales</taxon>
        <taxon>Gloeobacteraceae</taxon>
        <taxon>Gloeobacter</taxon>
        <taxon>Gloeobacter morelensis</taxon>
    </lineage>
</organism>
<dbReference type="Pfam" id="PF12831">
    <property type="entry name" value="FAD_oxidored"/>
    <property type="match status" value="2"/>
</dbReference>
<proteinExistence type="predicted"/>
<keyword evidence="3" id="KW-1185">Reference proteome</keyword>
<dbReference type="Gene3D" id="3.50.50.60">
    <property type="entry name" value="FAD/NAD(P)-binding domain"/>
    <property type="match status" value="1"/>
</dbReference>
<sequence length="629" mass="69559">MRQVRPFPWLPAGVLLGLTCAAPAAAQIPPAFTVECDVFIAGGGFGGVAAAIEALELGKKVCVSEITDWIGGQVSQQGVSALDERPLQRNNPTLFARGYEQFRQAVRAKYGGERNPGRCWVSELCFSPQVGVQVLEERLAPFRASGQLTLLTDTVVKTLEVEGGRVRSLTTLTHIPRAPAQGVNSRPLSSFYRDWYDPRPSEFFDKRPTRFVPTAARRGKQVEWVVIDATETGELWPLAGVPYRVGTDRQNRWEPSAHPDGEDPYCTQGFTYTFAMEQTDAPQAHTRPPGYDSLYNGGYYSYEAERFNFAMIFTYRRIRGTVDGMGIEAMRPGDQSMQNWTWGNDWRLSTAETNLILTEEQLRTQGQLSAGGWQGGLRPEALAMAEEHALGYFYWLVAGTTDSQLQKNNPNYVKATYPNYTYLAGAASPMGTAHGLSRYPYIREGRRLVGRPSIAYPYGFTIYETDISRAHQDPVLNPDRPFIFLDSVGIGQYPIDFHACIKENFEPSPYEAREAPAASYPYQLPLRALIPQKIDNLLAGAKNIATSHITNGSYRVHPIEWAIGAAAGNTAAFVLDRDITAAAIVAGLDAVNPDADKLLRALQRQIVSRGNPIAVPGTTIFETQWADSK</sequence>
<dbReference type="InterPro" id="IPR005288">
    <property type="entry name" value="NadB"/>
</dbReference>